<keyword evidence="2" id="KW-1133">Transmembrane helix</keyword>
<accession>A0A813G9J6</accession>
<dbReference type="Proteomes" id="UP000654075">
    <property type="component" value="Unassembled WGS sequence"/>
</dbReference>
<sequence>RCSPCCCCPVTKRGKFLTGGCSCLALVAGLFVAACFWLVPWYAQSQMDRATIVLLGASLSEPTKDTVRMTAQTVLQSGSMVASHVQSFNATVSANGVIFGWLIFPDTETVADGPTHVKLDTPLHVTDNAAFTAAAAPLLQGFPSDWTLSGSAKVSAAGFTMTLKVSKVLELPPSPLRNVIGTNVDIVSGNATTLHALADTLFFSESIVQMQNLGGLTFSLHPVLEDGSPNIGVSLGEVFMDNFQVIRGYNLMPKASVFLQKTEENLPFLSPFLGSWASGRNQTVAIRGPVRSGSPFLDNLTTQFLVMVGLDTGMIRSAYISNSHSLRGHDPKTGKECPLINAVNCLRGSVVVVENTVHHELQMTDISFDVDIDDNLSYSTAGLRGEFALEKQRLSGALEESRRTLRNCLGVPNPSAAVDSARVSSLEKQISEERSKTIENVVALQRTERRCVQLDDALKRAEEQRNIAVQQARLAEREQLVLNEGLRRASSKVGSTDQRSEEVRESAAMVLAEMSTVRYESKYEAARLRGALDELRYMLKMQDLPGGGSLSRTLPSNGYPRR</sequence>
<keyword evidence="2" id="KW-0812">Transmembrane</keyword>
<evidence type="ECO:0000256" key="1">
    <source>
        <dbReference type="SAM" id="Coils"/>
    </source>
</evidence>
<dbReference type="InterPro" id="IPR046368">
    <property type="entry name" value="Tag1"/>
</dbReference>
<evidence type="ECO:0008006" key="5">
    <source>
        <dbReference type="Google" id="ProtNLM"/>
    </source>
</evidence>
<keyword evidence="2" id="KW-0472">Membrane</keyword>
<evidence type="ECO:0000313" key="3">
    <source>
        <dbReference type="EMBL" id="CAE8623715.1"/>
    </source>
</evidence>
<evidence type="ECO:0000313" key="4">
    <source>
        <dbReference type="Proteomes" id="UP000654075"/>
    </source>
</evidence>
<organism evidence="3 4">
    <name type="scientific">Polarella glacialis</name>
    <name type="common">Dinoflagellate</name>
    <dbReference type="NCBI Taxonomy" id="89957"/>
    <lineage>
        <taxon>Eukaryota</taxon>
        <taxon>Sar</taxon>
        <taxon>Alveolata</taxon>
        <taxon>Dinophyceae</taxon>
        <taxon>Suessiales</taxon>
        <taxon>Suessiaceae</taxon>
        <taxon>Polarella</taxon>
    </lineage>
</organism>
<feature type="transmembrane region" description="Helical" evidence="2">
    <location>
        <begin position="21"/>
        <end position="43"/>
    </location>
</feature>
<dbReference type="PANTHER" id="PTHR35895">
    <property type="entry name" value="CHROMOSOME 16, WHOLE GENOME SHOTGUN SEQUENCE"/>
    <property type="match status" value="1"/>
</dbReference>
<protein>
    <recommendedName>
        <fullName evidence="5">Transmembrane protein</fullName>
    </recommendedName>
</protein>
<dbReference type="PANTHER" id="PTHR35895:SF3">
    <property type="entry name" value="PRE-RRNA PROCESSING PROTEIN"/>
    <property type="match status" value="1"/>
</dbReference>
<keyword evidence="4" id="KW-1185">Reference proteome</keyword>
<keyword evidence="1" id="KW-0175">Coiled coil</keyword>
<comment type="caution">
    <text evidence="3">The sequence shown here is derived from an EMBL/GenBank/DDBJ whole genome shotgun (WGS) entry which is preliminary data.</text>
</comment>
<dbReference type="EMBL" id="CAJNNV010028223">
    <property type="protein sequence ID" value="CAE8623715.1"/>
    <property type="molecule type" value="Genomic_DNA"/>
</dbReference>
<feature type="non-terminal residue" evidence="3">
    <location>
        <position position="562"/>
    </location>
</feature>
<proteinExistence type="predicted"/>
<feature type="coiled-coil region" evidence="1">
    <location>
        <begin position="444"/>
        <end position="478"/>
    </location>
</feature>
<evidence type="ECO:0000256" key="2">
    <source>
        <dbReference type="SAM" id="Phobius"/>
    </source>
</evidence>
<dbReference type="AlphaFoldDB" id="A0A813G9J6"/>
<reference evidence="3" key="1">
    <citation type="submission" date="2021-02" db="EMBL/GenBank/DDBJ databases">
        <authorList>
            <person name="Dougan E. K."/>
            <person name="Rhodes N."/>
            <person name="Thang M."/>
            <person name="Chan C."/>
        </authorList>
    </citation>
    <scope>NUCLEOTIDE SEQUENCE</scope>
</reference>
<gene>
    <name evidence="3" type="ORF">PGLA1383_LOCUS40952</name>
</gene>
<name>A0A813G9J6_POLGL</name>
<dbReference type="GO" id="GO:0016020">
    <property type="term" value="C:membrane"/>
    <property type="evidence" value="ECO:0007669"/>
    <property type="project" value="TreeGrafter"/>
</dbReference>